<comment type="similarity">
    <text evidence="1 6">Belongs to the D-isomer specific 2-hydroxyacid dehydrogenase family.</text>
</comment>
<evidence type="ECO:0000256" key="3">
    <source>
        <dbReference type="ARBA" id="ARBA00023002"/>
    </source>
</evidence>
<organism evidence="9 10">
    <name type="scientific">Lignipirellula cremea</name>
    <dbReference type="NCBI Taxonomy" id="2528010"/>
    <lineage>
        <taxon>Bacteria</taxon>
        <taxon>Pseudomonadati</taxon>
        <taxon>Planctomycetota</taxon>
        <taxon>Planctomycetia</taxon>
        <taxon>Pirellulales</taxon>
        <taxon>Pirellulaceae</taxon>
        <taxon>Lignipirellula</taxon>
    </lineage>
</organism>
<dbReference type="InterPro" id="IPR006139">
    <property type="entry name" value="D-isomer_2_OHA_DH_cat_dom"/>
</dbReference>
<keyword evidence="4" id="KW-0520">NAD</keyword>
<feature type="domain" description="D-isomer specific 2-hydroxyacid dehydrogenase NAD-binding" evidence="8">
    <location>
        <begin position="104"/>
        <end position="283"/>
    </location>
</feature>
<dbReference type="Pfam" id="PF00389">
    <property type="entry name" value="2-Hacid_dh"/>
    <property type="match status" value="1"/>
</dbReference>
<dbReference type="InterPro" id="IPR006140">
    <property type="entry name" value="D-isomer_DH_NAD-bd"/>
</dbReference>
<dbReference type="GO" id="GO:0008652">
    <property type="term" value="P:amino acid biosynthetic process"/>
    <property type="evidence" value="ECO:0007669"/>
    <property type="project" value="UniProtKB-KW"/>
</dbReference>
<dbReference type="RefSeq" id="WP_145052400.1">
    <property type="nucleotide sequence ID" value="NZ_CP036433.1"/>
</dbReference>
<sequence>MKVLIADKLSSQTVDELTALGAQVEVRPDLTPETLPAAVADAQVLIVRSTRVDAAVLEAAPRLGLVIRAGAGVNTIDLKTASARGVYVANCPGKNTAAVAELALGLLIAADRGIAKATFALQQGSWQKKAFGDARGLKGRTLGILGWGAIGQALGQRAQALEMNLVVWSRSLTDETAEQAGVERAADPLELAARSDAVSVHLAFTPQTKHLVDAAFLAAMPDGAILVNTSRGELIDTEALLAAIRQKSLKVGLDVFEDEPAGGAADFSQTQLAQAIVCTPHIGASTDEAADAIAAEVVRIVRSFRDRGRPPEAVNLCARSPATHHLTVRHFNRVGVLAGVMDGLRAEGVNVEEMENVVFEGALAACCTLRLDQSPSPALLEQLAADASILDVQLEADAGPA</sequence>
<keyword evidence="2" id="KW-0028">Amino-acid biosynthesis</keyword>
<comment type="pathway">
    <text evidence="5">Amino-acid biosynthesis.</text>
</comment>
<name>A0A518DR25_9BACT</name>
<dbReference type="SUPFAM" id="SSF55021">
    <property type="entry name" value="ACT-like"/>
    <property type="match status" value="1"/>
</dbReference>
<dbReference type="InterPro" id="IPR029753">
    <property type="entry name" value="D-isomer_DH_CS"/>
</dbReference>
<dbReference type="GO" id="GO:0051287">
    <property type="term" value="F:NAD binding"/>
    <property type="evidence" value="ECO:0007669"/>
    <property type="project" value="InterPro"/>
</dbReference>
<proteinExistence type="inferred from homology"/>
<dbReference type="PROSITE" id="PS00671">
    <property type="entry name" value="D_2_HYDROXYACID_DH_3"/>
    <property type="match status" value="1"/>
</dbReference>
<feature type="domain" description="D-isomer specific 2-hydroxyacid dehydrogenase catalytic" evidence="7">
    <location>
        <begin position="3"/>
        <end position="315"/>
    </location>
</feature>
<dbReference type="InterPro" id="IPR045865">
    <property type="entry name" value="ACT-like_dom_sf"/>
</dbReference>
<dbReference type="SUPFAM" id="SSF51735">
    <property type="entry name" value="NAD(P)-binding Rossmann-fold domains"/>
    <property type="match status" value="1"/>
</dbReference>
<evidence type="ECO:0000256" key="4">
    <source>
        <dbReference type="ARBA" id="ARBA00023027"/>
    </source>
</evidence>
<gene>
    <name evidence="9" type="primary">serA_2</name>
    <name evidence="9" type="ORF">Pla8534_20610</name>
</gene>
<dbReference type="Gene3D" id="3.30.70.260">
    <property type="match status" value="1"/>
</dbReference>
<keyword evidence="10" id="KW-1185">Reference proteome</keyword>
<evidence type="ECO:0000313" key="9">
    <source>
        <dbReference type="EMBL" id="QDU94272.1"/>
    </source>
</evidence>
<dbReference type="PANTHER" id="PTHR42789:SF1">
    <property type="entry name" value="D-ISOMER SPECIFIC 2-HYDROXYACID DEHYDROGENASE FAMILY PROTEIN (AFU_ORTHOLOGUE AFUA_6G10090)"/>
    <property type="match status" value="1"/>
</dbReference>
<evidence type="ECO:0000256" key="2">
    <source>
        <dbReference type="ARBA" id="ARBA00022605"/>
    </source>
</evidence>
<dbReference type="InterPro" id="IPR029752">
    <property type="entry name" value="D-isomer_DH_CS1"/>
</dbReference>
<dbReference type="AlphaFoldDB" id="A0A518DR25"/>
<dbReference type="PROSITE" id="PS00065">
    <property type="entry name" value="D_2_HYDROXYACID_DH_1"/>
    <property type="match status" value="1"/>
</dbReference>
<reference evidence="9 10" key="1">
    <citation type="submission" date="2019-02" db="EMBL/GenBank/DDBJ databases">
        <title>Deep-cultivation of Planctomycetes and their phenomic and genomic characterization uncovers novel biology.</title>
        <authorList>
            <person name="Wiegand S."/>
            <person name="Jogler M."/>
            <person name="Boedeker C."/>
            <person name="Pinto D."/>
            <person name="Vollmers J."/>
            <person name="Rivas-Marin E."/>
            <person name="Kohn T."/>
            <person name="Peeters S.H."/>
            <person name="Heuer A."/>
            <person name="Rast P."/>
            <person name="Oberbeckmann S."/>
            <person name="Bunk B."/>
            <person name="Jeske O."/>
            <person name="Meyerdierks A."/>
            <person name="Storesund J.E."/>
            <person name="Kallscheuer N."/>
            <person name="Luecker S."/>
            <person name="Lage O.M."/>
            <person name="Pohl T."/>
            <person name="Merkel B.J."/>
            <person name="Hornburger P."/>
            <person name="Mueller R.-W."/>
            <person name="Bruemmer F."/>
            <person name="Labrenz M."/>
            <person name="Spormann A.M."/>
            <person name="Op den Camp H."/>
            <person name="Overmann J."/>
            <person name="Amann R."/>
            <person name="Jetten M.S.M."/>
            <person name="Mascher T."/>
            <person name="Medema M.H."/>
            <person name="Devos D.P."/>
            <person name="Kaster A.-K."/>
            <person name="Ovreas L."/>
            <person name="Rohde M."/>
            <person name="Galperin M.Y."/>
            <person name="Jogler C."/>
        </authorList>
    </citation>
    <scope>NUCLEOTIDE SEQUENCE [LARGE SCALE GENOMIC DNA]</scope>
    <source>
        <strain evidence="9 10">Pla85_3_4</strain>
    </source>
</reference>
<dbReference type="GO" id="GO:0004617">
    <property type="term" value="F:phosphoglycerate dehydrogenase activity"/>
    <property type="evidence" value="ECO:0007669"/>
    <property type="project" value="UniProtKB-EC"/>
</dbReference>
<dbReference type="OrthoDB" id="277029at2"/>
<evidence type="ECO:0000313" key="10">
    <source>
        <dbReference type="Proteomes" id="UP000317648"/>
    </source>
</evidence>
<evidence type="ECO:0000256" key="1">
    <source>
        <dbReference type="ARBA" id="ARBA00005854"/>
    </source>
</evidence>
<evidence type="ECO:0000256" key="5">
    <source>
        <dbReference type="ARBA" id="ARBA00029440"/>
    </source>
</evidence>
<dbReference type="InterPro" id="IPR036291">
    <property type="entry name" value="NAD(P)-bd_dom_sf"/>
</dbReference>
<evidence type="ECO:0000259" key="7">
    <source>
        <dbReference type="Pfam" id="PF00389"/>
    </source>
</evidence>
<keyword evidence="3 6" id="KW-0560">Oxidoreductase</keyword>
<dbReference type="Gene3D" id="3.40.50.720">
    <property type="entry name" value="NAD(P)-binding Rossmann-like Domain"/>
    <property type="match status" value="2"/>
</dbReference>
<dbReference type="PANTHER" id="PTHR42789">
    <property type="entry name" value="D-ISOMER SPECIFIC 2-HYDROXYACID DEHYDROGENASE FAMILY PROTEIN (AFU_ORTHOLOGUE AFUA_6G10090)"/>
    <property type="match status" value="1"/>
</dbReference>
<dbReference type="Pfam" id="PF02826">
    <property type="entry name" value="2-Hacid_dh_C"/>
    <property type="match status" value="1"/>
</dbReference>
<dbReference type="EC" id="1.1.1.95" evidence="9"/>
<dbReference type="SUPFAM" id="SSF52283">
    <property type="entry name" value="Formate/glycerate dehydrogenase catalytic domain-like"/>
    <property type="match status" value="1"/>
</dbReference>
<dbReference type="EMBL" id="CP036433">
    <property type="protein sequence ID" value="QDU94272.1"/>
    <property type="molecule type" value="Genomic_DNA"/>
</dbReference>
<dbReference type="InterPro" id="IPR050857">
    <property type="entry name" value="D-2-hydroxyacid_DH"/>
</dbReference>
<dbReference type="Proteomes" id="UP000317648">
    <property type="component" value="Chromosome"/>
</dbReference>
<evidence type="ECO:0000259" key="8">
    <source>
        <dbReference type="Pfam" id="PF02826"/>
    </source>
</evidence>
<accession>A0A518DR25</accession>
<dbReference type="KEGG" id="lcre:Pla8534_20610"/>
<evidence type="ECO:0000256" key="6">
    <source>
        <dbReference type="RuleBase" id="RU003719"/>
    </source>
</evidence>
<protein>
    <submittedName>
        <fullName evidence="9">D-3-phosphoglycerate dehydrogenase</fullName>
        <ecNumber evidence="9">1.1.1.95</ecNumber>
    </submittedName>
</protein>